<evidence type="ECO:0000256" key="3">
    <source>
        <dbReference type="RuleBase" id="RU003457"/>
    </source>
</evidence>
<feature type="binding site" evidence="2">
    <location>
        <position position="143"/>
    </location>
    <ligand>
        <name>Fe cation</name>
        <dbReference type="ChEBI" id="CHEBI:24875"/>
    </ligand>
</feature>
<dbReference type="CDD" id="cd02909">
    <property type="entry name" value="cupin_pirin_N"/>
    <property type="match status" value="1"/>
</dbReference>
<dbReference type="Pfam" id="PF05726">
    <property type="entry name" value="Pirin_C"/>
    <property type="match status" value="1"/>
</dbReference>
<dbReference type="PANTHER" id="PTHR13903">
    <property type="entry name" value="PIRIN-RELATED"/>
    <property type="match status" value="1"/>
</dbReference>
<feature type="binding site" evidence="2">
    <location>
        <position position="141"/>
    </location>
    <ligand>
        <name>Fe cation</name>
        <dbReference type="ChEBI" id="CHEBI:24875"/>
    </ligand>
</feature>
<name>W6MLG3_9ASCO</name>
<evidence type="ECO:0000256" key="2">
    <source>
        <dbReference type="PIRSR" id="PIRSR006232-1"/>
    </source>
</evidence>
<comment type="cofactor">
    <cofactor evidence="2">
        <name>Fe cation</name>
        <dbReference type="ChEBI" id="CHEBI:24875"/>
    </cofactor>
    <text evidence="2">Binds 1 Fe cation per subunit.</text>
</comment>
<dbReference type="GO" id="GO:0046872">
    <property type="term" value="F:metal ion binding"/>
    <property type="evidence" value="ECO:0007669"/>
    <property type="project" value="UniProtKB-KW"/>
</dbReference>
<dbReference type="Proteomes" id="UP000019384">
    <property type="component" value="Unassembled WGS sequence"/>
</dbReference>
<sequence>MQTFFFSKRFLFTLIVVVLVAHLYPKIKSSIVKRLYSSMSTGLTPRSTLKAVYAQEQSEGAGARVRRSIGTYEMRHFTPFLMLDHFNSSGLNGFPDHPHRGQETITYMINGQMAHEDFTGSKGILNPGDLQFMTAGRGIVHSEMPVPQPDGSSNVGMQLWVDLPRNLKSCEPRYRDLKAAEIPIAKPDDKVTVKVISGESYGVKSVQDLAYTPVDYYHYTVLPGGTFEQPVSSDHATFLYLMSGNIKINGKVYPQYHSVFFKRDGNAVVGEVPADSTEPADFVLIGGQIMDQPIVQHGPFVECSKEKIYQAFVDYQTGSNGFERSRNWSSSIAEGVTPEIVKELSNK</sequence>
<reference evidence="6" key="2">
    <citation type="submission" date="2014-02" db="EMBL/GenBank/DDBJ databases">
        <title>Complete DNA sequence of /Kuraishia capsulata/ illustrates novel genomic features among budding yeasts (/Saccharomycotina/).</title>
        <authorList>
            <person name="Morales L."/>
            <person name="Noel B."/>
            <person name="Porcel B."/>
            <person name="Marcet-Houben M."/>
            <person name="Hullo M-F."/>
            <person name="Sacerdot C."/>
            <person name="Tekaia F."/>
            <person name="Leh-Louis V."/>
            <person name="Despons L."/>
            <person name="Khanna V."/>
            <person name="Aury J-M."/>
            <person name="Barbe V."/>
            <person name="Couloux A."/>
            <person name="Labadie K."/>
            <person name="Pelletier E."/>
            <person name="Souciet J-L."/>
            <person name="Boekhout T."/>
            <person name="Gabaldon T."/>
            <person name="Wincker P."/>
            <person name="Dujon B."/>
        </authorList>
    </citation>
    <scope>NUCLEOTIDE SEQUENCE</scope>
    <source>
        <strain evidence="6">CBS 1993</strain>
    </source>
</reference>
<feature type="domain" description="Pirin C-terminal" evidence="5">
    <location>
        <begin position="216"/>
        <end position="320"/>
    </location>
</feature>
<keyword evidence="7" id="KW-1185">Reference proteome</keyword>
<evidence type="ECO:0000259" key="5">
    <source>
        <dbReference type="Pfam" id="PF05726"/>
    </source>
</evidence>
<dbReference type="STRING" id="1382522.W6MLG3"/>
<dbReference type="EMBL" id="HG793128">
    <property type="protein sequence ID" value="CDK27321.1"/>
    <property type="molecule type" value="Genomic_DNA"/>
</dbReference>
<dbReference type="SUPFAM" id="SSF51182">
    <property type="entry name" value="RmlC-like cupins"/>
    <property type="match status" value="1"/>
</dbReference>
<reference evidence="6" key="1">
    <citation type="submission" date="2013-12" db="EMBL/GenBank/DDBJ databases">
        <authorList>
            <person name="Genoscope - CEA"/>
        </authorList>
    </citation>
    <scope>NUCLEOTIDE SEQUENCE</scope>
    <source>
        <strain evidence="6">CBS 1993</strain>
    </source>
</reference>
<organism evidence="6 7">
    <name type="scientific">Kuraishia capsulata CBS 1993</name>
    <dbReference type="NCBI Taxonomy" id="1382522"/>
    <lineage>
        <taxon>Eukaryota</taxon>
        <taxon>Fungi</taxon>
        <taxon>Dikarya</taxon>
        <taxon>Ascomycota</taxon>
        <taxon>Saccharomycotina</taxon>
        <taxon>Pichiomycetes</taxon>
        <taxon>Pichiales</taxon>
        <taxon>Pichiaceae</taxon>
        <taxon>Kuraishia</taxon>
    </lineage>
</organism>
<dbReference type="Pfam" id="PF02678">
    <property type="entry name" value="Pirin"/>
    <property type="match status" value="1"/>
</dbReference>
<evidence type="ECO:0008006" key="8">
    <source>
        <dbReference type="Google" id="ProtNLM"/>
    </source>
</evidence>
<evidence type="ECO:0000313" key="7">
    <source>
        <dbReference type="Proteomes" id="UP000019384"/>
    </source>
</evidence>
<dbReference type="InterPro" id="IPR003829">
    <property type="entry name" value="Pirin_N_dom"/>
</dbReference>
<dbReference type="InterPro" id="IPR008778">
    <property type="entry name" value="Pirin_C_dom"/>
</dbReference>
<feature type="binding site" evidence="2">
    <location>
        <position position="97"/>
    </location>
    <ligand>
        <name>Fe cation</name>
        <dbReference type="ChEBI" id="CHEBI:24875"/>
    </ligand>
</feature>
<dbReference type="InterPro" id="IPR012093">
    <property type="entry name" value="Pirin"/>
</dbReference>
<dbReference type="Gene3D" id="2.60.120.10">
    <property type="entry name" value="Jelly Rolls"/>
    <property type="match status" value="2"/>
</dbReference>
<feature type="domain" description="Pirin N-terminal" evidence="4">
    <location>
        <begin position="63"/>
        <end position="161"/>
    </location>
</feature>
<dbReference type="PANTHER" id="PTHR13903:SF8">
    <property type="entry name" value="PIRIN"/>
    <property type="match status" value="1"/>
</dbReference>
<dbReference type="GeneID" id="34520704"/>
<evidence type="ECO:0000256" key="1">
    <source>
        <dbReference type="ARBA" id="ARBA00008416"/>
    </source>
</evidence>
<dbReference type="PIRSF" id="PIRSF006232">
    <property type="entry name" value="Pirin"/>
    <property type="match status" value="1"/>
</dbReference>
<keyword evidence="2" id="KW-0408">Iron</keyword>
<dbReference type="HOGENOM" id="CLU_045717_0_2_1"/>
<dbReference type="InterPro" id="IPR011051">
    <property type="entry name" value="RmlC_Cupin_sf"/>
</dbReference>
<evidence type="ECO:0000259" key="4">
    <source>
        <dbReference type="Pfam" id="PF02678"/>
    </source>
</evidence>
<dbReference type="CDD" id="cd02247">
    <property type="entry name" value="cupin_pirin_C"/>
    <property type="match status" value="1"/>
</dbReference>
<dbReference type="InterPro" id="IPR014710">
    <property type="entry name" value="RmlC-like_jellyroll"/>
</dbReference>
<accession>W6MLG3</accession>
<gene>
    <name evidence="6" type="ORF">KUCA_T00003299001</name>
</gene>
<feature type="binding site" evidence="2">
    <location>
        <position position="99"/>
    </location>
    <ligand>
        <name>Fe cation</name>
        <dbReference type="ChEBI" id="CHEBI:24875"/>
    </ligand>
</feature>
<evidence type="ECO:0000313" key="6">
    <source>
        <dbReference type="EMBL" id="CDK27321.1"/>
    </source>
</evidence>
<dbReference type="AlphaFoldDB" id="W6MLG3"/>
<protein>
    <recommendedName>
        <fullName evidence="8">Pirin N-terminal domain-containing protein</fullName>
    </recommendedName>
</protein>
<proteinExistence type="inferred from homology"/>
<keyword evidence="2" id="KW-0479">Metal-binding</keyword>
<comment type="similarity">
    <text evidence="1 3">Belongs to the pirin family.</text>
</comment>
<dbReference type="RefSeq" id="XP_022459316.1">
    <property type="nucleotide sequence ID" value="XM_022601700.1"/>
</dbReference>
<dbReference type="OrthoDB" id="198735at2759"/>